<evidence type="ECO:0000313" key="3">
    <source>
        <dbReference type="Proteomes" id="UP000283509"/>
    </source>
</evidence>
<keyword evidence="3" id="KW-1185">Reference proteome</keyword>
<gene>
    <name evidence="2" type="ORF">C7M84_020134</name>
</gene>
<comment type="caution">
    <text evidence="2">The sequence shown here is derived from an EMBL/GenBank/DDBJ whole genome shotgun (WGS) entry which is preliminary data.</text>
</comment>
<dbReference type="AlphaFoldDB" id="A0A3R7LQW8"/>
<feature type="compositionally biased region" description="Low complexity" evidence="1">
    <location>
        <begin position="72"/>
        <end position="114"/>
    </location>
</feature>
<name>A0A3R7LQW8_PENVA</name>
<reference evidence="2 3" key="2">
    <citation type="submission" date="2019-01" db="EMBL/GenBank/DDBJ databases">
        <title>The decoding of complex shrimp genome reveals the adaptation for benthos swimmer, frequently molting mechanism and breeding impact on genome.</title>
        <authorList>
            <person name="Sun Y."/>
            <person name="Gao Y."/>
            <person name="Yu Y."/>
        </authorList>
    </citation>
    <scope>NUCLEOTIDE SEQUENCE [LARGE SCALE GENOMIC DNA]</scope>
    <source>
        <tissue evidence="2">Muscle</tissue>
    </source>
</reference>
<proteinExistence type="predicted"/>
<organism evidence="2 3">
    <name type="scientific">Penaeus vannamei</name>
    <name type="common">Whiteleg shrimp</name>
    <name type="synonym">Litopenaeus vannamei</name>
    <dbReference type="NCBI Taxonomy" id="6689"/>
    <lineage>
        <taxon>Eukaryota</taxon>
        <taxon>Metazoa</taxon>
        <taxon>Ecdysozoa</taxon>
        <taxon>Arthropoda</taxon>
        <taxon>Crustacea</taxon>
        <taxon>Multicrustacea</taxon>
        <taxon>Malacostraca</taxon>
        <taxon>Eumalacostraca</taxon>
        <taxon>Eucarida</taxon>
        <taxon>Decapoda</taxon>
        <taxon>Dendrobranchiata</taxon>
        <taxon>Penaeoidea</taxon>
        <taxon>Penaeidae</taxon>
        <taxon>Penaeus</taxon>
    </lineage>
</organism>
<feature type="region of interest" description="Disordered" evidence="1">
    <location>
        <begin position="65"/>
        <end position="118"/>
    </location>
</feature>
<accession>A0A3R7LQW8</accession>
<evidence type="ECO:0000313" key="2">
    <source>
        <dbReference type="EMBL" id="ROT62009.1"/>
    </source>
</evidence>
<reference evidence="2 3" key="1">
    <citation type="submission" date="2018-04" db="EMBL/GenBank/DDBJ databases">
        <authorList>
            <person name="Zhang X."/>
            <person name="Yuan J."/>
            <person name="Li F."/>
            <person name="Xiang J."/>
        </authorList>
    </citation>
    <scope>NUCLEOTIDE SEQUENCE [LARGE SCALE GENOMIC DNA]</scope>
    <source>
        <tissue evidence="2">Muscle</tissue>
    </source>
</reference>
<dbReference type="OrthoDB" id="10252235at2759"/>
<dbReference type="STRING" id="6689.A0A3R7LQW8"/>
<evidence type="ECO:0000256" key="1">
    <source>
        <dbReference type="SAM" id="MobiDB-lite"/>
    </source>
</evidence>
<protein>
    <submittedName>
        <fullName evidence="2">5'-nucleotidase</fullName>
    </submittedName>
</protein>
<dbReference type="EMBL" id="QCYY01003863">
    <property type="protein sequence ID" value="ROT62009.1"/>
    <property type="molecule type" value="Genomic_DNA"/>
</dbReference>
<dbReference type="Proteomes" id="UP000283509">
    <property type="component" value="Unassembled WGS sequence"/>
</dbReference>
<sequence length="165" mass="18302">MYQGRDGYQMLTECPIVQDEEQCPMLSTAVQNHFTAIKTRLGKSRRNSTHRQSLVLLSRRHSLIRHDDELPAAARPSSRSSIGRSMSTDSALSTASSGSVPSVSGRRSRGSLSRQESVHELEDMACKLAPKVDGRILVATDEGLIQHLRTQKALQFGIQEEEREA</sequence>